<dbReference type="SMART" id="SM00448">
    <property type="entry name" value="REC"/>
    <property type="match status" value="1"/>
</dbReference>
<keyword evidence="1 3" id="KW-0597">Phosphoprotein</keyword>
<feature type="domain" description="HTH luxR-type" evidence="4">
    <location>
        <begin position="146"/>
        <end position="211"/>
    </location>
</feature>
<dbReference type="PROSITE" id="PS00622">
    <property type="entry name" value="HTH_LUXR_1"/>
    <property type="match status" value="1"/>
</dbReference>
<evidence type="ECO:0000256" key="3">
    <source>
        <dbReference type="PROSITE-ProRule" id="PRU00169"/>
    </source>
</evidence>
<dbReference type="InterPro" id="IPR000792">
    <property type="entry name" value="Tscrpt_reg_LuxR_C"/>
</dbReference>
<gene>
    <name evidence="6" type="ORF">ACFQ00_13560</name>
</gene>
<comment type="caution">
    <text evidence="6">The sequence shown here is derived from an EMBL/GenBank/DDBJ whole genome shotgun (WGS) entry which is preliminary data.</text>
</comment>
<proteinExistence type="predicted"/>
<evidence type="ECO:0000259" key="5">
    <source>
        <dbReference type="PROSITE" id="PS50110"/>
    </source>
</evidence>
<dbReference type="Pfam" id="PF00072">
    <property type="entry name" value="Response_reg"/>
    <property type="match status" value="1"/>
</dbReference>
<dbReference type="PROSITE" id="PS50110">
    <property type="entry name" value="RESPONSE_REGULATORY"/>
    <property type="match status" value="1"/>
</dbReference>
<dbReference type="InterPro" id="IPR058245">
    <property type="entry name" value="NreC/VraR/RcsB-like_REC"/>
</dbReference>
<evidence type="ECO:0000259" key="4">
    <source>
        <dbReference type="PROSITE" id="PS50043"/>
    </source>
</evidence>
<dbReference type="SUPFAM" id="SSF46894">
    <property type="entry name" value="C-terminal effector domain of the bipartite response regulators"/>
    <property type="match status" value="1"/>
</dbReference>
<dbReference type="InterPro" id="IPR001789">
    <property type="entry name" value="Sig_transdc_resp-reg_receiver"/>
</dbReference>
<feature type="modified residue" description="4-aspartylphosphate" evidence="3">
    <location>
        <position position="57"/>
    </location>
</feature>
<keyword evidence="7" id="KW-1185">Reference proteome</keyword>
<dbReference type="CDD" id="cd17535">
    <property type="entry name" value="REC_NarL-like"/>
    <property type="match status" value="1"/>
</dbReference>
<dbReference type="InterPro" id="IPR039420">
    <property type="entry name" value="WalR-like"/>
</dbReference>
<dbReference type="Pfam" id="PF00196">
    <property type="entry name" value="GerE"/>
    <property type="match status" value="1"/>
</dbReference>
<dbReference type="Gene3D" id="3.40.50.2300">
    <property type="match status" value="1"/>
</dbReference>
<evidence type="ECO:0000313" key="7">
    <source>
        <dbReference type="Proteomes" id="UP001597124"/>
    </source>
</evidence>
<dbReference type="Proteomes" id="UP001597124">
    <property type="component" value="Unassembled WGS sequence"/>
</dbReference>
<accession>A0ABW3C4F3</accession>
<evidence type="ECO:0000256" key="2">
    <source>
        <dbReference type="ARBA" id="ARBA00023125"/>
    </source>
</evidence>
<dbReference type="RefSeq" id="WP_381491782.1">
    <property type="nucleotide sequence ID" value="NZ_JBHTIK010000008.1"/>
</dbReference>
<protein>
    <submittedName>
        <fullName evidence="6">Response regulator</fullName>
    </submittedName>
</protein>
<dbReference type="CDD" id="cd06170">
    <property type="entry name" value="LuxR_C_like"/>
    <property type="match status" value="1"/>
</dbReference>
<feature type="domain" description="Response regulatory" evidence="5">
    <location>
        <begin position="6"/>
        <end position="122"/>
    </location>
</feature>
<dbReference type="PANTHER" id="PTHR43214">
    <property type="entry name" value="TWO-COMPONENT RESPONSE REGULATOR"/>
    <property type="match status" value="1"/>
</dbReference>
<reference evidence="7" key="1">
    <citation type="journal article" date="2019" name="Int. J. Syst. Evol. Microbiol.">
        <title>The Global Catalogue of Microorganisms (GCM) 10K type strain sequencing project: providing services to taxonomists for standard genome sequencing and annotation.</title>
        <authorList>
            <consortium name="The Broad Institute Genomics Platform"/>
            <consortium name="The Broad Institute Genome Sequencing Center for Infectious Disease"/>
            <person name="Wu L."/>
            <person name="Ma J."/>
        </authorList>
    </citation>
    <scope>NUCLEOTIDE SEQUENCE [LARGE SCALE GENOMIC DNA]</scope>
    <source>
        <strain evidence="7">CCUG 52537</strain>
    </source>
</reference>
<keyword evidence="2" id="KW-0238">DNA-binding</keyword>
<sequence>MAAPIKVYLIDDHNAVREAVATMLESIDSIVVVGQSADAEGGIAEVGTLKPRVVLLDLRMPGLSGLAAISKILENSPESKIVVFSMYDNPAYVWETINAGASAYLLKTATRDELVRAIRAVAKGGGYLQAEVTMPLLKRFAHDARSLDSRKTLTLREMQMLECLADGLSNKEIANRLALSEETVKSHIKNLYEKLGASDRAHAVAIALRQSIIE</sequence>
<dbReference type="PROSITE" id="PS50043">
    <property type="entry name" value="HTH_LUXR_2"/>
    <property type="match status" value="1"/>
</dbReference>
<dbReference type="InterPro" id="IPR016032">
    <property type="entry name" value="Sig_transdc_resp-reg_C-effctor"/>
</dbReference>
<dbReference type="EMBL" id="JBHTIK010000008">
    <property type="protein sequence ID" value="MFD0849358.1"/>
    <property type="molecule type" value="Genomic_DNA"/>
</dbReference>
<organism evidence="6 7">
    <name type="scientific">Sphingosinicella xenopeptidilytica</name>
    <dbReference type="NCBI Taxonomy" id="364098"/>
    <lineage>
        <taxon>Bacteria</taxon>
        <taxon>Pseudomonadati</taxon>
        <taxon>Pseudomonadota</taxon>
        <taxon>Alphaproteobacteria</taxon>
        <taxon>Sphingomonadales</taxon>
        <taxon>Sphingosinicellaceae</taxon>
        <taxon>Sphingosinicella</taxon>
    </lineage>
</organism>
<evidence type="ECO:0000256" key="1">
    <source>
        <dbReference type="ARBA" id="ARBA00022553"/>
    </source>
</evidence>
<dbReference type="SMART" id="SM00421">
    <property type="entry name" value="HTH_LUXR"/>
    <property type="match status" value="1"/>
</dbReference>
<evidence type="ECO:0000313" key="6">
    <source>
        <dbReference type="EMBL" id="MFD0849358.1"/>
    </source>
</evidence>
<dbReference type="PRINTS" id="PR00038">
    <property type="entry name" value="HTHLUXR"/>
</dbReference>
<dbReference type="InterPro" id="IPR011006">
    <property type="entry name" value="CheY-like_superfamily"/>
</dbReference>
<name>A0ABW3C4F3_SPHXN</name>
<dbReference type="SUPFAM" id="SSF52172">
    <property type="entry name" value="CheY-like"/>
    <property type="match status" value="1"/>
</dbReference>